<dbReference type="RefSeq" id="WP_096831118.1">
    <property type="nucleotide sequence ID" value="NZ_NXIB02000054.1"/>
</dbReference>
<protein>
    <recommendedName>
        <fullName evidence="1">Endonuclease GajA/Old nuclease/RecF-like AAA domain-containing protein</fullName>
    </recommendedName>
</protein>
<organism evidence="2 3">
    <name type="scientific">Tychonema bourrellyi FEM_GT703</name>
    <dbReference type="NCBI Taxonomy" id="2040638"/>
    <lineage>
        <taxon>Bacteria</taxon>
        <taxon>Bacillati</taxon>
        <taxon>Cyanobacteriota</taxon>
        <taxon>Cyanophyceae</taxon>
        <taxon>Oscillatoriophycideae</taxon>
        <taxon>Oscillatoriales</taxon>
        <taxon>Microcoleaceae</taxon>
        <taxon>Tychonema</taxon>
    </lineage>
</organism>
<evidence type="ECO:0000259" key="1">
    <source>
        <dbReference type="Pfam" id="PF13175"/>
    </source>
</evidence>
<dbReference type="PANTHER" id="PTHR43581:SF4">
    <property type="entry name" value="ATP_GTP PHOSPHATASE"/>
    <property type="match status" value="1"/>
</dbReference>
<dbReference type="PANTHER" id="PTHR43581">
    <property type="entry name" value="ATP/GTP PHOSPHATASE"/>
    <property type="match status" value="1"/>
</dbReference>
<evidence type="ECO:0000313" key="2">
    <source>
        <dbReference type="EMBL" id="PHX55393.1"/>
    </source>
</evidence>
<dbReference type="Proteomes" id="UP000226442">
    <property type="component" value="Unassembled WGS sequence"/>
</dbReference>
<name>A0A2G4F0W4_9CYAN</name>
<dbReference type="InterPro" id="IPR041685">
    <property type="entry name" value="AAA_GajA/Old/RecF-like"/>
</dbReference>
<dbReference type="Gene3D" id="3.40.50.300">
    <property type="entry name" value="P-loop containing nucleotide triphosphate hydrolases"/>
    <property type="match status" value="2"/>
</dbReference>
<dbReference type="OrthoDB" id="9801813at2"/>
<proteinExistence type="predicted"/>
<feature type="domain" description="Endonuclease GajA/Old nuclease/RecF-like AAA" evidence="1">
    <location>
        <begin position="1"/>
        <end position="62"/>
    </location>
</feature>
<evidence type="ECO:0000313" key="3">
    <source>
        <dbReference type="Proteomes" id="UP000226442"/>
    </source>
</evidence>
<keyword evidence="3" id="KW-1185">Reference proteome</keyword>
<dbReference type="InterPro" id="IPR051396">
    <property type="entry name" value="Bact_Antivir_Def_Nuclease"/>
</dbReference>
<gene>
    <name evidence="2" type="ORF">CP500_010995</name>
</gene>
<dbReference type="SUPFAM" id="SSF52540">
    <property type="entry name" value="P-loop containing nucleoside triphosphate hydrolases"/>
    <property type="match status" value="1"/>
</dbReference>
<sequence length="349" mass="39176">MLKEIEIQNFRCFEQIKISGFERVNLIGGKNNAGKTALLEALFLNISPEASSILVLKDLRKESSLVMKAMPDRAWDNLFYGREQGKSILIIGTSDNDDTDEFTIQQYTNPKTIDPKTIMLITGNKTQNVSGISGSDCLTASSKGLINGSNTIITDAIPTPGELPIIPSFTRISGIELTEAYDQARLNEKDSEVLKAFQIIDPAIESVESFSIGEPTLYLRRKGEKRLPLSLFGDAMNRVAEIILKLVNSEHKILLIDEIENGIHYTNQREFWRMLFRLAVELDTQIFATTHSLEMLQAFADVGLEPNQECSSAYFELARKLKTNQIIGIRRDLETLNYALEHQEGVRGE</sequence>
<dbReference type="EMBL" id="NXIB02000054">
    <property type="protein sequence ID" value="PHX55393.1"/>
    <property type="molecule type" value="Genomic_DNA"/>
</dbReference>
<dbReference type="Pfam" id="PF13175">
    <property type="entry name" value="AAA_15"/>
    <property type="match status" value="2"/>
</dbReference>
<reference evidence="2" key="1">
    <citation type="submission" date="2017-10" db="EMBL/GenBank/DDBJ databases">
        <title>Draft genome sequence of the planktic cyanobacteria Tychonema bourrellyi isolated from alpine lentic freshwater.</title>
        <authorList>
            <person name="Tett A."/>
            <person name="Armanini F."/>
            <person name="Asnicar F."/>
            <person name="Boscaini A."/>
            <person name="Pasolli E."/>
            <person name="Zolfo M."/>
            <person name="Donati C."/>
            <person name="Salmaso N."/>
            <person name="Segata N."/>
        </authorList>
    </citation>
    <scope>NUCLEOTIDE SEQUENCE</scope>
    <source>
        <strain evidence="2">FEM_GT703</strain>
    </source>
</reference>
<accession>A0A2G4F0W4</accession>
<comment type="caution">
    <text evidence="2">The sequence shown here is derived from an EMBL/GenBank/DDBJ whole genome shotgun (WGS) entry which is preliminary data.</text>
</comment>
<dbReference type="InterPro" id="IPR027417">
    <property type="entry name" value="P-loop_NTPase"/>
</dbReference>
<feature type="domain" description="Endonuclease GajA/Old nuclease/RecF-like AAA" evidence="1">
    <location>
        <begin position="189"/>
        <end position="295"/>
    </location>
</feature>
<dbReference type="AlphaFoldDB" id="A0A2G4F0W4"/>